<organism evidence="8 9">
    <name type="scientific">Bacillus oleivorans</name>
    <dbReference type="NCBI Taxonomy" id="1448271"/>
    <lineage>
        <taxon>Bacteria</taxon>
        <taxon>Bacillati</taxon>
        <taxon>Bacillota</taxon>
        <taxon>Bacilli</taxon>
        <taxon>Bacillales</taxon>
        <taxon>Bacillaceae</taxon>
        <taxon>Bacillus</taxon>
    </lineage>
</organism>
<protein>
    <recommendedName>
        <fullName evidence="5">N-acylglucosamine-6-phosphate 2-epimerase</fullName>
        <ecNumber evidence="5">5.1.3.9</ecNumber>
    </recommendedName>
</protein>
<comment type="similarity">
    <text evidence="4">Belongs to the NanE family.</text>
</comment>
<dbReference type="GO" id="GO:0006053">
    <property type="term" value="P:N-acetylmannosamine catabolic process"/>
    <property type="evidence" value="ECO:0007669"/>
    <property type="project" value="TreeGrafter"/>
</dbReference>
<comment type="pathway">
    <text evidence="3">Amino-sugar metabolism; N-acetylneuraminate degradation; D-fructose 6-phosphate from N-acetylneuraminate: step 3/5.</text>
</comment>
<comment type="function">
    <text evidence="2">Converts N-acetylmannosamine-6-phosphate (ManNAc-6-P) to N-acetylglucosamine-6-phosphate (GlcNAc-6-P).</text>
</comment>
<dbReference type="PANTHER" id="PTHR36204:SF1">
    <property type="entry name" value="N-ACETYLMANNOSAMINE-6-PHOSPHATE 2-EPIMERASE-RELATED"/>
    <property type="match status" value="1"/>
</dbReference>
<dbReference type="InterPro" id="IPR011060">
    <property type="entry name" value="RibuloseP-bd_barrel"/>
</dbReference>
<keyword evidence="9" id="KW-1185">Reference proteome</keyword>
<dbReference type="UniPathway" id="UPA00629">
    <property type="reaction ID" value="UER00682"/>
</dbReference>
<evidence type="ECO:0000256" key="6">
    <source>
        <dbReference type="ARBA" id="ARBA00023235"/>
    </source>
</evidence>
<dbReference type="EC" id="5.1.3.9" evidence="5"/>
<dbReference type="PANTHER" id="PTHR36204">
    <property type="entry name" value="N-ACETYLMANNOSAMINE-6-PHOSPHATE 2-EPIMERASE-RELATED"/>
    <property type="match status" value="1"/>
</dbReference>
<dbReference type="InterPro" id="IPR013785">
    <property type="entry name" value="Aldolase_TIM"/>
</dbReference>
<dbReference type="GO" id="GO:0005829">
    <property type="term" value="C:cytosol"/>
    <property type="evidence" value="ECO:0007669"/>
    <property type="project" value="TreeGrafter"/>
</dbReference>
<evidence type="ECO:0000256" key="3">
    <source>
        <dbReference type="ARBA" id="ARBA00005081"/>
    </source>
</evidence>
<reference evidence="8 9" key="1">
    <citation type="submission" date="2017-08" db="EMBL/GenBank/DDBJ databases">
        <authorList>
            <person name="de Groot N.N."/>
        </authorList>
    </citation>
    <scope>NUCLEOTIDE SEQUENCE [LARGE SCALE GENOMIC DNA]</scope>
    <source>
        <strain evidence="8 9">JC228</strain>
    </source>
</reference>
<dbReference type="Pfam" id="PF04131">
    <property type="entry name" value="NanE"/>
    <property type="match status" value="1"/>
</dbReference>
<proteinExistence type="inferred from homology"/>
<evidence type="ECO:0000256" key="4">
    <source>
        <dbReference type="ARBA" id="ARBA00007439"/>
    </source>
</evidence>
<evidence type="ECO:0000256" key="1">
    <source>
        <dbReference type="ARBA" id="ARBA00000056"/>
    </source>
</evidence>
<evidence type="ECO:0000313" key="8">
    <source>
        <dbReference type="EMBL" id="SNX67119.1"/>
    </source>
</evidence>
<dbReference type="InterPro" id="IPR007260">
    <property type="entry name" value="NanE"/>
</dbReference>
<dbReference type="CDD" id="cd04729">
    <property type="entry name" value="NanE"/>
    <property type="match status" value="1"/>
</dbReference>
<gene>
    <name evidence="8" type="ORF">SAMN05877753_101434</name>
</gene>
<dbReference type="SUPFAM" id="SSF51366">
    <property type="entry name" value="Ribulose-phoshate binding barrel"/>
    <property type="match status" value="1"/>
</dbReference>
<dbReference type="RefSeq" id="WP_097156943.1">
    <property type="nucleotide sequence ID" value="NZ_JBEPMQ010000003.1"/>
</dbReference>
<sequence>MIDSLKKKLIVSCQAWPGTPFYGDPRLICAMAESAYNGGAGGIRANGEKDILEIKKNVPLPVIGIYKLPDKRGVTVITPDFQSAKKLADAGSDIIAIDASYEARPNLEELHELIHQIKTKLGIPVMADISNLEEAIRAEKCGADIVATTMAGYTPYTTKTDGPDLDLIESIVKKVKIPVFGEGRFSKPEEVNEAINDRGAHSVVIGTSITAPWEITKRFVRAI</sequence>
<dbReference type="Proteomes" id="UP000219546">
    <property type="component" value="Unassembled WGS sequence"/>
</dbReference>
<accession>A0A285CHY3</accession>
<dbReference type="Gene3D" id="3.20.20.70">
    <property type="entry name" value="Aldolase class I"/>
    <property type="match status" value="1"/>
</dbReference>
<evidence type="ECO:0000256" key="7">
    <source>
        <dbReference type="ARBA" id="ARBA00023277"/>
    </source>
</evidence>
<dbReference type="OrthoDB" id="9781704at2"/>
<name>A0A285CHY3_9BACI</name>
<keyword evidence="7" id="KW-0119">Carbohydrate metabolism</keyword>
<keyword evidence="6" id="KW-0413">Isomerase</keyword>
<dbReference type="GO" id="GO:0047465">
    <property type="term" value="F:N-acylglucosamine-6-phosphate 2-epimerase activity"/>
    <property type="evidence" value="ECO:0007669"/>
    <property type="project" value="UniProtKB-EC"/>
</dbReference>
<dbReference type="GO" id="GO:0019262">
    <property type="term" value="P:N-acetylneuraminate catabolic process"/>
    <property type="evidence" value="ECO:0007669"/>
    <property type="project" value="UniProtKB-UniPathway"/>
</dbReference>
<comment type="catalytic activity">
    <reaction evidence="1">
        <text>an N-acyl-D-glucosamine 6-phosphate = an N-acyl-D-mannosamine 6-phosphate</text>
        <dbReference type="Rhea" id="RHEA:23932"/>
        <dbReference type="ChEBI" id="CHEBI:57599"/>
        <dbReference type="ChEBI" id="CHEBI:57666"/>
        <dbReference type="EC" id="5.1.3.9"/>
    </reaction>
</comment>
<dbReference type="EMBL" id="OAOP01000001">
    <property type="protein sequence ID" value="SNX67119.1"/>
    <property type="molecule type" value="Genomic_DNA"/>
</dbReference>
<dbReference type="AlphaFoldDB" id="A0A285CHY3"/>
<evidence type="ECO:0000313" key="9">
    <source>
        <dbReference type="Proteomes" id="UP000219546"/>
    </source>
</evidence>
<evidence type="ECO:0000256" key="2">
    <source>
        <dbReference type="ARBA" id="ARBA00002147"/>
    </source>
</evidence>
<dbReference type="NCBIfam" id="NF002231">
    <property type="entry name" value="PRK01130.1"/>
    <property type="match status" value="1"/>
</dbReference>
<evidence type="ECO:0000256" key="5">
    <source>
        <dbReference type="ARBA" id="ARBA00013180"/>
    </source>
</evidence>